<evidence type="ECO:0000313" key="2">
    <source>
        <dbReference type="Proteomes" id="UP001259347"/>
    </source>
</evidence>
<reference evidence="1 2" key="1">
    <citation type="submission" date="2023-07" db="EMBL/GenBank/DDBJ databases">
        <title>Sorghum-associated microbial communities from plants grown in Nebraska, USA.</title>
        <authorList>
            <person name="Schachtman D."/>
        </authorList>
    </citation>
    <scope>NUCLEOTIDE SEQUENCE [LARGE SCALE GENOMIC DNA]</scope>
    <source>
        <strain evidence="1 2">2980</strain>
    </source>
</reference>
<evidence type="ECO:0000313" key="1">
    <source>
        <dbReference type="EMBL" id="MDR6868482.1"/>
    </source>
</evidence>
<organism evidence="1 2">
    <name type="scientific">Microbacterium resistens</name>
    <dbReference type="NCBI Taxonomy" id="156977"/>
    <lineage>
        <taxon>Bacteria</taxon>
        <taxon>Bacillati</taxon>
        <taxon>Actinomycetota</taxon>
        <taxon>Actinomycetes</taxon>
        <taxon>Micrococcales</taxon>
        <taxon>Microbacteriaceae</taxon>
        <taxon>Microbacterium</taxon>
    </lineage>
</organism>
<dbReference type="InterPro" id="IPR046035">
    <property type="entry name" value="DUF5993"/>
</dbReference>
<keyword evidence="2" id="KW-1185">Reference proteome</keyword>
<accession>A0ABU1SFU7</accession>
<sequence length="52" mass="5599">MDAIIFLLILVAAFTAIRARRTWIVLVSTGVAFVAAAMLFLHHATDTLGVSL</sequence>
<dbReference type="EMBL" id="JAVDUM010000015">
    <property type="protein sequence ID" value="MDR6868482.1"/>
    <property type="molecule type" value="Genomic_DNA"/>
</dbReference>
<dbReference type="RefSeq" id="WP_310022349.1">
    <property type="nucleotide sequence ID" value="NZ_JAVDUM010000015.1"/>
</dbReference>
<proteinExistence type="predicted"/>
<dbReference type="Pfam" id="PF19455">
    <property type="entry name" value="DUF5993"/>
    <property type="match status" value="1"/>
</dbReference>
<dbReference type="Proteomes" id="UP001259347">
    <property type="component" value="Unassembled WGS sequence"/>
</dbReference>
<comment type="caution">
    <text evidence="1">The sequence shown here is derived from an EMBL/GenBank/DDBJ whole genome shotgun (WGS) entry which is preliminary data.</text>
</comment>
<name>A0ABU1SFU7_9MICO</name>
<protein>
    <submittedName>
        <fullName evidence="1">Uncharacterized protein involved in exopolysaccharide biosynthesis</fullName>
    </submittedName>
</protein>
<gene>
    <name evidence="1" type="ORF">J2Y69_003101</name>
</gene>